<reference evidence="2 3" key="1">
    <citation type="journal article" date="2017" name="Water Res.">
        <title>Comammox in drinking water systems.</title>
        <authorList>
            <person name="Wang Y."/>
            <person name="Ma L."/>
            <person name="Mao Y."/>
            <person name="Jiang X."/>
            <person name="Xia Y."/>
            <person name="Yu K."/>
            <person name="Li B."/>
            <person name="Zhang T."/>
        </authorList>
    </citation>
    <scope>NUCLEOTIDE SEQUENCE [LARGE SCALE GENOMIC DNA]</scope>
    <source>
        <strain evidence="2">SG_bin8</strain>
    </source>
</reference>
<feature type="region of interest" description="Disordered" evidence="1">
    <location>
        <begin position="88"/>
        <end position="123"/>
    </location>
</feature>
<feature type="compositionally biased region" description="Pro residues" evidence="1">
    <location>
        <begin position="95"/>
        <end position="117"/>
    </location>
</feature>
<dbReference type="RefSeq" id="WP_376801141.1">
    <property type="nucleotide sequence ID" value="NZ_DBNB01000009.1"/>
</dbReference>
<evidence type="ECO:0000313" key="3">
    <source>
        <dbReference type="Proteomes" id="UP000192872"/>
    </source>
</evidence>
<evidence type="ECO:0000313" key="2">
    <source>
        <dbReference type="EMBL" id="OQW50915.1"/>
    </source>
</evidence>
<name>A0A1W9HTV7_9HYPH</name>
<organism evidence="2 3">
    <name type="scientific">Candidatus Raskinella chloraquaticus</name>
    <dbReference type="NCBI Taxonomy" id="1951219"/>
    <lineage>
        <taxon>Bacteria</taxon>
        <taxon>Pseudomonadati</taxon>
        <taxon>Pseudomonadota</taxon>
        <taxon>Alphaproteobacteria</taxon>
        <taxon>Hyphomicrobiales</taxon>
        <taxon>Phreatobacteraceae</taxon>
        <taxon>Candidatus Raskinella</taxon>
    </lineage>
</organism>
<feature type="compositionally biased region" description="Basic residues" evidence="1">
    <location>
        <begin position="14"/>
        <end position="27"/>
    </location>
</feature>
<comment type="caution">
    <text evidence="2">The sequence shown here is derived from an EMBL/GenBank/DDBJ whole genome shotgun (WGS) entry which is preliminary data.</text>
</comment>
<dbReference type="STRING" id="1827387.A4S15_12950"/>
<sequence>MKHFSKAMSMKVNHSARRAHAGKGRGAGARRRIAALLLGGLMLGPHALRAQAPSPPGILAPPPAGAPSLIPASPAPPGIVPPPGGFVPRIFAPSPGQPAPPPAASVPAPSPPRPGAAPAPAGTSVRLQATPRLGSPPLTRGLIWRVYADKPRLDGKVAILTQSTEAQPLFRLPPGAYLVNAAYGRATVTRRLEVGLNPVADTFVLTAGALRLQATAGERIIPDTRVTYSVSAGPGPGGTTLVENVRAGRILRLPVGDYFVNSRYGEANAFMAGDVKIESGRLTEVTMKHRAAQITLKLVSTPGGEALANTAWTVLTPGGDTVQESIGAFPIMVLGAGDYTVIARNDQRIFNARFSVETGRDREVEVVAK</sequence>
<protein>
    <submittedName>
        <fullName evidence="2">Uncharacterized protein</fullName>
    </submittedName>
</protein>
<dbReference type="EMBL" id="LWDL01000023">
    <property type="protein sequence ID" value="OQW50915.1"/>
    <property type="molecule type" value="Genomic_DNA"/>
</dbReference>
<accession>A0A1W9HTV7</accession>
<dbReference type="AlphaFoldDB" id="A0A1W9HTV7"/>
<feature type="region of interest" description="Disordered" evidence="1">
    <location>
        <begin position="1"/>
        <end position="27"/>
    </location>
</feature>
<dbReference type="Proteomes" id="UP000192872">
    <property type="component" value="Unassembled WGS sequence"/>
</dbReference>
<feature type="compositionally biased region" description="Pro residues" evidence="1">
    <location>
        <begin position="53"/>
        <end position="65"/>
    </location>
</feature>
<gene>
    <name evidence="2" type="ORF">A4S15_12950</name>
</gene>
<feature type="region of interest" description="Disordered" evidence="1">
    <location>
        <begin position="53"/>
        <end position="74"/>
    </location>
</feature>
<evidence type="ECO:0000256" key="1">
    <source>
        <dbReference type="SAM" id="MobiDB-lite"/>
    </source>
</evidence>
<proteinExistence type="predicted"/>